<gene>
    <name evidence="1" type="ORF">FA15DRAFT_671995</name>
</gene>
<dbReference type="AlphaFoldDB" id="A0A5C3KPP1"/>
<keyword evidence="2" id="KW-1185">Reference proteome</keyword>
<name>A0A5C3KPP1_COPMA</name>
<proteinExistence type="predicted"/>
<accession>A0A5C3KPP1</accession>
<sequence>MNIAFIPSLVVISQRPAAGRLPHSPSSSPVFHTSISASTWTPELGRRLGQPACAVLLRHEWTMSAPRCAAHTPPDHSTRTKFLLPYRRRRLHLISGDLQKHSDVLILSWFRRLGLHIPSCRVPR</sequence>
<evidence type="ECO:0000313" key="2">
    <source>
        <dbReference type="Proteomes" id="UP000307440"/>
    </source>
</evidence>
<dbReference type="EMBL" id="ML210252">
    <property type="protein sequence ID" value="TFK22035.1"/>
    <property type="molecule type" value="Genomic_DNA"/>
</dbReference>
<evidence type="ECO:0000313" key="1">
    <source>
        <dbReference type="EMBL" id="TFK22035.1"/>
    </source>
</evidence>
<dbReference type="Proteomes" id="UP000307440">
    <property type="component" value="Unassembled WGS sequence"/>
</dbReference>
<protein>
    <submittedName>
        <fullName evidence="1">Uncharacterized protein</fullName>
    </submittedName>
</protein>
<organism evidence="1 2">
    <name type="scientific">Coprinopsis marcescibilis</name>
    <name type="common">Agaric fungus</name>
    <name type="synonym">Psathyrella marcescibilis</name>
    <dbReference type="NCBI Taxonomy" id="230819"/>
    <lineage>
        <taxon>Eukaryota</taxon>
        <taxon>Fungi</taxon>
        <taxon>Dikarya</taxon>
        <taxon>Basidiomycota</taxon>
        <taxon>Agaricomycotina</taxon>
        <taxon>Agaricomycetes</taxon>
        <taxon>Agaricomycetidae</taxon>
        <taxon>Agaricales</taxon>
        <taxon>Agaricineae</taxon>
        <taxon>Psathyrellaceae</taxon>
        <taxon>Coprinopsis</taxon>
    </lineage>
</organism>
<reference evidence="1 2" key="1">
    <citation type="journal article" date="2019" name="Nat. Ecol. Evol.">
        <title>Megaphylogeny resolves global patterns of mushroom evolution.</title>
        <authorList>
            <person name="Varga T."/>
            <person name="Krizsan K."/>
            <person name="Foldi C."/>
            <person name="Dima B."/>
            <person name="Sanchez-Garcia M."/>
            <person name="Sanchez-Ramirez S."/>
            <person name="Szollosi G.J."/>
            <person name="Szarkandi J.G."/>
            <person name="Papp V."/>
            <person name="Albert L."/>
            <person name="Andreopoulos W."/>
            <person name="Angelini C."/>
            <person name="Antonin V."/>
            <person name="Barry K.W."/>
            <person name="Bougher N.L."/>
            <person name="Buchanan P."/>
            <person name="Buyck B."/>
            <person name="Bense V."/>
            <person name="Catcheside P."/>
            <person name="Chovatia M."/>
            <person name="Cooper J."/>
            <person name="Damon W."/>
            <person name="Desjardin D."/>
            <person name="Finy P."/>
            <person name="Geml J."/>
            <person name="Haridas S."/>
            <person name="Hughes K."/>
            <person name="Justo A."/>
            <person name="Karasinski D."/>
            <person name="Kautmanova I."/>
            <person name="Kiss B."/>
            <person name="Kocsube S."/>
            <person name="Kotiranta H."/>
            <person name="LaButti K.M."/>
            <person name="Lechner B.E."/>
            <person name="Liimatainen K."/>
            <person name="Lipzen A."/>
            <person name="Lukacs Z."/>
            <person name="Mihaltcheva S."/>
            <person name="Morgado L.N."/>
            <person name="Niskanen T."/>
            <person name="Noordeloos M.E."/>
            <person name="Ohm R.A."/>
            <person name="Ortiz-Santana B."/>
            <person name="Ovrebo C."/>
            <person name="Racz N."/>
            <person name="Riley R."/>
            <person name="Savchenko A."/>
            <person name="Shiryaev A."/>
            <person name="Soop K."/>
            <person name="Spirin V."/>
            <person name="Szebenyi C."/>
            <person name="Tomsovsky M."/>
            <person name="Tulloss R.E."/>
            <person name="Uehling J."/>
            <person name="Grigoriev I.V."/>
            <person name="Vagvolgyi C."/>
            <person name="Papp T."/>
            <person name="Martin F.M."/>
            <person name="Miettinen O."/>
            <person name="Hibbett D.S."/>
            <person name="Nagy L.G."/>
        </authorList>
    </citation>
    <scope>NUCLEOTIDE SEQUENCE [LARGE SCALE GENOMIC DNA]</scope>
    <source>
        <strain evidence="1 2">CBS 121175</strain>
    </source>
</reference>